<keyword evidence="3" id="KW-1185">Reference proteome</keyword>
<feature type="compositionally biased region" description="Polar residues" evidence="1">
    <location>
        <begin position="445"/>
        <end position="455"/>
    </location>
</feature>
<feature type="region of interest" description="Disordered" evidence="1">
    <location>
        <begin position="435"/>
        <end position="455"/>
    </location>
</feature>
<gene>
    <name evidence="2" type="ORF">LSALG_LOCUS4975</name>
</gene>
<feature type="region of interest" description="Disordered" evidence="1">
    <location>
        <begin position="380"/>
        <end position="406"/>
    </location>
</feature>
<evidence type="ECO:0000313" key="2">
    <source>
        <dbReference type="EMBL" id="CAI9264320.1"/>
    </source>
</evidence>
<feature type="compositionally biased region" description="Polar residues" evidence="1">
    <location>
        <begin position="380"/>
        <end position="389"/>
    </location>
</feature>
<evidence type="ECO:0000313" key="3">
    <source>
        <dbReference type="Proteomes" id="UP001177003"/>
    </source>
</evidence>
<accession>A0AA35V3X6</accession>
<sequence>MGDLEFVKVHNSAILLEYHPAAHNDLKFIVDSLKKCCLVNTLTSSPVIYQNLIKYFWRSAVVKKDIKGEKSEYSMEINVHQTQDVLEHMGYEGTFPHTIKKLLPHYWKYLAHVFVSCIFCRRSGANEISLANTRAIIALASGIEFNFSKFILHEQVLNLEGNKRDKVLMYPRFLQIIFNALHPELQRENETLSVGPSTFGLMKHKRGGKFVSEGKFPLIKFGIFEESDQSDSEDQSIPTETEDIVFSSSEPEIEEVRDSPITAVAEEHDHLLHKEDETQSVHEEDDEDLYGDVEFLKEIDFTGISDDIPTNTELDLDDEEFGPLPGFASGCFNKVNEVASSATKTGEGDNALKNFLSTSKPMEVPSRQGDVNLEIPPSVSTISTSAPLNSESSQLQTSQSSFERSQSNTSLEVPIVSSAHQVFSTVTTTTIFTPPIQTDEGPSTMFETCSSSSIP</sequence>
<dbReference type="EMBL" id="OX465086">
    <property type="protein sequence ID" value="CAI9264320.1"/>
    <property type="molecule type" value="Genomic_DNA"/>
</dbReference>
<proteinExistence type="predicted"/>
<feature type="region of interest" description="Disordered" evidence="1">
    <location>
        <begin position="227"/>
        <end position="252"/>
    </location>
</feature>
<reference evidence="2" key="1">
    <citation type="submission" date="2023-04" db="EMBL/GenBank/DDBJ databases">
        <authorList>
            <person name="Vijverberg K."/>
            <person name="Xiong W."/>
            <person name="Schranz E."/>
        </authorList>
    </citation>
    <scope>NUCLEOTIDE SEQUENCE</scope>
</reference>
<feature type="compositionally biased region" description="Low complexity" evidence="1">
    <location>
        <begin position="390"/>
        <end position="401"/>
    </location>
</feature>
<name>A0AA35V3X6_LACSI</name>
<protein>
    <submittedName>
        <fullName evidence="2">Uncharacterized protein</fullName>
    </submittedName>
</protein>
<dbReference type="AlphaFoldDB" id="A0AA35V3X6"/>
<evidence type="ECO:0000256" key="1">
    <source>
        <dbReference type="SAM" id="MobiDB-lite"/>
    </source>
</evidence>
<dbReference type="Proteomes" id="UP001177003">
    <property type="component" value="Chromosome 0"/>
</dbReference>
<organism evidence="2 3">
    <name type="scientific">Lactuca saligna</name>
    <name type="common">Willowleaf lettuce</name>
    <dbReference type="NCBI Taxonomy" id="75948"/>
    <lineage>
        <taxon>Eukaryota</taxon>
        <taxon>Viridiplantae</taxon>
        <taxon>Streptophyta</taxon>
        <taxon>Embryophyta</taxon>
        <taxon>Tracheophyta</taxon>
        <taxon>Spermatophyta</taxon>
        <taxon>Magnoliopsida</taxon>
        <taxon>eudicotyledons</taxon>
        <taxon>Gunneridae</taxon>
        <taxon>Pentapetalae</taxon>
        <taxon>asterids</taxon>
        <taxon>campanulids</taxon>
        <taxon>Asterales</taxon>
        <taxon>Asteraceae</taxon>
        <taxon>Cichorioideae</taxon>
        <taxon>Cichorieae</taxon>
        <taxon>Lactucinae</taxon>
        <taxon>Lactuca</taxon>
    </lineage>
</organism>